<protein>
    <submittedName>
        <fullName evidence="2">AI-2E family transporter</fullName>
    </submittedName>
</protein>
<keyword evidence="3" id="KW-1185">Reference proteome</keyword>
<dbReference type="EMBL" id="SWMS01000068">
    <property type="protein sequence ID" value="TKG57621.1"/>
    <property type="molecule type" value="Genomic_DNA"/>
</dbReference>
<feature type="transmembrane region" description="Helical" evidence="1">
    <location>
        <begin position="33"/>
        <end position="51"/>
    </location>
</feature>
<keyword evidence="1" id="KW-1133">Transmembrane helix</keyword>
<proteinExistence type="predicted"/>
<evidence type="ECO:0000313" key="2">
    <source>
        <dbReference type="EMBL" id="TKG57621.1"/>
    </source>
</evidence>
<feature type="transmembrane region" description="Helical" evidence="1">
    <location>
        <begin position="82"/>
        <end position="100"/>
    </location>
</feature>
<dbReference type="Proteomes" id="UP000309992">
    <property type="component" value="Unassembled WGS sequence"/>
</dbReference>
<reference evidence="2 3" key="1">
    <citation type="journal article" date="2015" name="Antonie Van Leeuwenhoek">
        <title>Prauserella endophytica sp. nov., an endophytic actinobacterium isolated from Tamarix taklamakanensis.</title>
        <authorList>
            <person name="Liu J.M."/>
            <person name="Habden X."/>
            <person name="Guo L."/>
            <person name="Tuo L."/>
            <person name="Jiang Z.K."/>
            <person name="Liu S.W."/>
            <person name="Liu X.F."/>
            <person name="Chen L."/>
            <person name="Li R.F."/>
            <person name="Zhang Y.Q."/>
            <person name="Sun C.H."/>
        </authorList>
    </citation>
    <scope>NUCLEOTIDE SEQUENCE [LARGE SCALE GENOMIC DNA]</scope>
    <source>
        <strain evidence="2 3">CGMCC 4.7182</strain>
    </source>
</reference>
<feature type="transmembrane region" description="Helical" evidence="1">
    <location>
        <begin position="57"/>
        <end position="75"/>
    </location>
</feature>
<name>A0ABY2RRZ6_9PSEU</name>
<accession>A0ABY2RRZ6</accession>
<evidence type="ECO:0000313" key="3">
    <source>
        <dbReference type="Proteomes" id="UP000309992"/>
    </source>
</evidence>
<keyword evidence="1" id="KW-0472">Membrane</keyword>
<evidence type="ECO:0000256" key="1">
    <source>
        <dbReference type="SAM" id="Phobius"/>
    </source>
</evidence>
<gene>
    <name evidence="2" type="ORF">FCN18_38835</name>
</gene>
<organism evidence="2 3">
    <name type="scientific">Prauserella endophytica</name>
    <dbReference type="NCBI Taxonomy" id="1592324"/>
    <lineage>
        <taxon>Bacteria</taxon>
        <taxon>Bacillati</taxon>
        <taxon>Actinomycetota</taxon>
        <taxon>Actinomycetes</taxon>
        <taxon>Pseudonocardiales</taxon>
        <taxon>Pseudonocardiaceae</taxon>
        <taxon>Prauserella</taxon>
        <taxon>Prauserella coralliicola group</taxon>
    </lineage>
</organism>
<keyword evidence="1" id="KW-0812">Transmembrane</keyword>
<sequence>MSGSDETRASRVPVSGRDVTGLVPTGLRVSAALSWRFIVVIAALYVIVWLAGYFSHLIVPMAIALLLAALMAPGVDRLVKWGVPRWVAAVIVMVGTVMISV</sequence>
<comment type="caution">
    <text evidence="2">The sequence shown here is derived from an EMBL/GenBank/DDBJ whole genome shotgun (WGS) entry which is preliminary data.</text>
</comment>